<proteinExistence type="predicted"/>
<sequence length="145" mass="15609">ASLVAAGVRWQKRSRQSSPGGPGPRVEAKPPRQKAAATGAAPRRGRQAADAEGVAVKKTGQEGSMAKVDQRNAEAQQPSKESHLQLSQKRKLQVSEEPKETLAEFVLFAVQKRRKLVHSAVAVCSQLPWSQLVAKAAADAWRLLA</sequence>
<dbReference type="EMBL" id="CAJNNV010014690">
    <property type="protein sequence ID" value="CAE8602822.1"/>
    <property type="molecule type" value="Genomic_DNA"/>
</dbReference>
<comment type="caution">
    <text evidence="2">The sequence shown here is derived from an EMBL/GenBank/DDBJ whole genome shotgun (WGS) entry which is preliminary data.</text>
</comment>
<dbReference type="Proteomes" id="UP000654075">
    <property type="component" value="Unassembled WGS sequence"/>
</dbReference>
<feature type="non-terminal residue" evidence="2">
    <location>
        <position position="1"/>
    </location>
</feature>
<gene>
    <name evidence="2" type="ORF">PGLA1383_LOCUS21051</name>
</gene>
<reference evidence="2" key="1">
    <citation type="submission" date="2021-02" db="EMBL/GenBank/DDBJ databases">
        <authorList>
            <person name="Dougan E. K."/>
            <person name="Rhodes N."/>
            <person name="Thang M."/>
            <person name="Chan C."/>
        </authorList>
    </citation>
    <scope>NUCLEOTIDE SEQUENCE</scope>
</reference>
<feature type="region of interest" description="Disordered" evidence="1">
    <location>
        <begin position="1"/>
        <end position="93"/>
    </location>
</feature>
<feature type="compositionally biased region" description="Low complexity" evidence="1">
    <location>
        <begin position="33"/>
        <end position="42"/>
    </location>
</feature>
<evidence type="ECO:0000256" key="1">
    <source>
        <dbReference type="SAM" id="MobiDB-lite"/>
    </source>
</evidence>
<name>A0A813EX59_POLGL</name>
<feature type="compositionally biased region" description="Polar residues" evidence="1">
    <location>
        <begin position="73"/>
        <end position="87"/>
    </location>
</feature>
<evidence type="ECO:0000313" key="3">
    <source>
        <dbReference type="Proteomes" id="UP000654075"/>
    </source>
</evidence>
<protein>
    <submittedName>
        <fullName evidence="2">Uncharacterized protein</fullName>
    </submittedName>
</protein>
<dbReference type="AlphaFoldDB" id="A0A813EX59"/>
<keyword evidence="3" id="KW-1185">Reference proteome</keyword>
<evidence type="ECO:0000313" key="2">
    <source>
        <dbReference type="EMBL" id="CAE8602822.1"/>
    </source>
</evidence>
<accession>A0A813EX59</accession>
<organism evidence="2 3">
    <name type="scientific">Polarella glacialis</name>
    <name type="common">Dinoflagellate</name>
    <dbReference type="NCBI Taxonomy" id="89957"/>
    <lineage>
        <taxon>Eukaryota</taxon>
        <taxon>Sar</taxon>
        <taxon>Alveolata</taxon>
        <taxon>Dinophyceae</taxon>
        <taxon>Suessiales</taxon>
        <taxon>Suessiaceae</taxon>
        <taxon>Polarella</taxon>
    </lineage>
</organism>